<dbReference type="AlphaFoldDB" id="A0A1I4B0L8"/>
<protein>
    <recommendedName>
        <fullName evidence="5">Lipoprotein</fullName>
    </recommendedName>
</protein>
<keyword evidence="4" id="KW-1185">Reference proteome</keyword>
<name>A0A1I4B0L8_9ACTN</name>
<proteinExistence type="predicted"/>
<reference evidence="4" key="1">
    <citation type="submission" date="2016-10" db="EMBL/GenBank/DDBJ databases">
        <authorList>
            <person name="Varghese N."/>
            <person name="Submissions S."/>
        </authorList>
    </citation>
    <scope>NUCLEOTIDE SEQUENCE [LARGE SCALE GENOMIC DNA]</scope>
    <source>
        <strain evidence="4">PL19</strain>
    </source>
</reference>
<feature type="chain" id="PRO_5039211409" description="Lipoprotein" evidence="2">
    <location>
        <begin position="25"/>
        <end position="147"/>
    </location>
</feature>
<accession>A0A1I4B0L8</accession>
<sequence>MPLRRSPRATAALTLPLCAVLLTACTGGQGQERPHTGPGTPSAPASAGPTALSTAAPAGAKALAERYRESGGDEGVYAVQREPGPGGVPLLTVRSRATDSDAQRFERLKDSLVFFLVQVEGVSLERGYLMDVFGRDGSLLHRLDARP</sequence>
<evidence type="ECO:0000256" key="2">
    <source>
        <dbReference type="SAM" id="SignalP"/>
    </source>
</evidence>
<feature type="signal peptide" evidence="2">
    <location>
        <begin position="1"/>
        <end position="24"/>
    </location>
</feature>
<evidence type="ECO:0000313" key="3">
    <source>
        <dbReference type="EMBL" id="SFK62073.1"/>
    </source>
</evidence>
<keyword evidence="2" id="KW-0732">Signal</keyword>
<organism evidence="3 4">
    <name type="scientific">Streptomyces pini</name>
    <dbReference type="NCBI Taxonomy" id="1520580"/>
    <lineage>
        <taxon>Bacteria</taxon>
        <taxon>Bacillati</taxon>
        <taxon>Actinomycetota</taxon>
        <taxon>Actinomycetes</taxon>
        <taxon>Kitasatosporales</taxon>
        <taxon>Streptomycetaceae</taxon>
        <taxon>Streptomyces</taxon>
    </lineage>
</organism>
<dbReference type="Proteomes" id="UP000198928">
    <property type="component" value="Unassembled WGS sequence"/>
</dbReference>
<dbReference type="OrthoDB" id="4246843at2"/>
<dbReference type="RefSeq" id="WP_093849664.1">
    <property type="nucleotide sequence ID" value="NZ_FOSG01000007.1"/>
</dbReference>
<evidence type="ECO:0000313" key="4">
    <source>
        <dbReference type="Proteomes" id="UP000198928"/>
    </source>
</evidence>
<dbReference type="PROSITE" id="PS51257">
    <property type="entry name" value="PROKAR_LIPOPROTEIN"/>
    <property type="match status" value="1"/>
</dbReference>
<evidence type="ECO:0000256" key="1">
    <source>
        <dbReference type="SAM" id="MobiDB-lite"/>
    </source>
</evidence>
<evidence type="ECO:0008006" key="5">
    <source>
        <dbReference type="Google" id="ProtNLM"/>
    </source>
</evidence>
<gene>
    <name evidence="3" type="ORF">SAMN05192584_107197</name>
</gene>
<dbReference type="EMBL" id="FOSG01000007">
    <property type="protein sequence ID" value="SFK62073.1"/>
    <property type="molecule type" value="Genomic_DNA"/>
</dbReference>
<feature type="region of interest" description="Disordered" evidence="1">
    <location>
        <begin position="28"/>
        <end position="67"/>
    </location>
</feature>
<feature type="compositionally biased region" description="Low complexity" evidence="1">
    <location>
        <begin position="36"/>
        <end position="62"/>
    </location>
</feature>